<dbReference type="EMBL" id="AZEY01000079">
    <property type="protein sequence ID" value="KRL64910.1"/>
    <property type="molecule type" value="Genomic_DNA"/>
</dbReference>
<dbReference type="Proteomes" id="UP000052013">
    <property type="component" value="Unassembled WGS sequence"/>
</dbReference>
<evidence type="ECO:0000313" key="2">
    <source>
        <dbReference type="Proteomes" id="UP000052013"/>
    </source>
</evidence>
<dbReference type="RefSeq" id="WP_057865159.1">
    <property type="nucleotide sequence ID" value="NZ_AZEY01000079.1"/>
</dbReference>
<dbReference type="STRING" id="1423739.FC85_GL000698"/>
<proteinExistence type="predicted"/>
<comment type="caution">
    <text evidence="1">The sequence shown here is derived from an EMBL/GenBank/DDBJ whole genome shotgun (WGS) entry which is preliminary data.</text>
</comment>
<sequence length="70" mass="8241">MQQPKTKRNYGLAILAQMDKQKLPLTYLSRYGVNNQRKMADFFFGMGDISEYQQIYRDLLDRESQTSNAD</sequence>
<reference evidence="1 2" key="1">
    <citation type="journal article" date="2015" name="Genome Announc.">
        <title>Expanding the biotechnology potential of lactobacilli through comparative genomics of 213 strains and associated genera.</title>
        <authorList>
            <person name="Sun Z."/>
            <person name="Harris H.M."/>
            <person name="McCann A."/>
            <person name="Guo C."/>
            <person name="Argimon S."/>
            <person name="Zhang W."/>
            <person name="Yang X."/>
            <person name="Jeffery I.B."/>
            <person name="Cooney J.C."/>
            <person name="Kagawa T.F."/>
            <person name="Liu W."/>
            <person name="Song Y."/>
            <person name="Salvetti E."/>
            <person name="Wrobel A."/>
            <person name="Rasinkangas P."/>
            <person name="Parkhill J."/>
            <person name="Rea M.C."/>
            <person name="O'Sullivan O."/>
            <person name="Ritari J."/>
            <person name="Douillard F.P."/>
            <person name="Paul Ross R."/>
            <person name="Yang R."/>
            <person name="Briner A.E."/>
            <person name="Felis G.E."/>
            <person name="de Vos W.M."/>
            <person name="Barrangou R."/>
            <person name="Klaenhammer T.R."/>
            <person name="Caufield P.W."/>
            <person name="Cui Y."/>
            <person name="Zhang H."/>
            <person name="O'Toole P.W."/>
        </authorList>
    </citation>
    <scope>NUCLEOTIDE SEQUENCE [LARGE SCALE GENOMIC DNA]</scope>
    <source>
        <strain evidence="1 2">DSM 14421</strain>
    </source>
</reference>
<name>A0A0R1S977_9LACO</name>
<gene>
    <name evidence="1" type="ORF">FC85_GL000698</name>
</gene>
<accession>A0A0R1S977</accession>
<dbReference type="PATRIC" id="fig|1423739.3.peg.729"/>
<dbReference type="AlphaFoldDB" id="A0A0R1S977"/>
<evidence type="ECO:0000313" key="1">
    <source>
        <dbReference type="EMBL" id="KRL64910.1"/>
    </source>
</evidence>
<organism evidence="1 2">
    <name type="scientific">Lentilactobacillus diolivorans DSM 14421</name>
    <dbReference type="NCBI Taxonomy" id="1423739"/>
    <lineage>
        <taxon>Bacteria</taxon>
        <taxon>Bacillati</taxon>
        <taxon>Bacillota</taxon>
        <taxon>Bacilli</taxon>
        <taxon>Lactobacillales</taxon>
        <taxon>Lactobacillaceae</taxon>
        <taxon>Lentilactobacillus</taxon>
    </lineage>
</organism>
<protein>
    <submittedName>
        <fullName evidence="1">Uncharacterized protein</fullName>
    </submittedName>
</protein>